<evidence type="ECO:0000313" key="2">
    <source>
        <dbReference type="EMBL" id="GEU47735.1"/>
    </source>
</evidence>
<protein>
    <submittedName>
        <fullName evidence="2">Ribonuclease H-like domain-containing protein</fullName>
    </submittedName>
</protein>
<feature type="compositionally biased region" description="Polar residues" evidence="1">
    <location>
        <begin position="673"/>
        <end position="689"/>
    </location>
</feature>
<name>A0A6L2KIA3_TANCI</name>
<comment type="caution">
    <text evidence="2">The sequence shown here is derived from an EMBL/GenBank/DDBJ whole genome shotgun (WGS) entry which is preliminary data.</text>
</comment>
<feature type="compositionally biased region" description="Basic and acidic residues" evidence="1">
    <location>
        <begin position="690"/>
        <end position="740"/>
    </location>
</feature>
<dbReference type="AlphaFoldDB" id="A0A6L2KIA3"/>
<dbReference type="EMBL" id="BKCJ010002316">
    <property type="protein sequence ID" value="GEU47735.1"/>
    <property type="molecule type" value="Genomic_DNA"/>
</dbReference>
<organism evidence="2">
    <name type="scientific">Tanacetum cinerariifolium</name>
    <name type="common">Dalmatian daisy</name>
    <name type="synonym">Chrysanthemum cinerariifolium</name>
    <dbReference type="NCBI Taxonomy" id="118510"/>
    <lineage>
        <taxon>Eukaryota</taxon>
        <taxon>Viridiplantae</taxon>
        <taxon>Streptophyta</taxon>
        <taxon>Embryophyta</taxon>
        <taxon>Tracheophyta</taxon>
        <taxon>Spermatophyta</taxon>
        <taxon>Magnoliopsida</taxon>
        <taxon>eudicotyledons</taxon>
        <taxon>Gunneridae</taxon>
        <taxon>Pentapetalae</taxon>
        <taxon>asterids</taxon>
        <taxon>campanulids</taxon>
        <taxon>Asterales</taxon>
        <taxon>Asteraceae</taxon>
        <taxon>Asteroideae</taxon>
        <taxon>Anthemideae</taxon>
        <taxon>Anthemidinae</taxon>
        <taxon>Tanacetum</taxon>
    </lineage>
</organism>
<gene>
    <name evidence="2" type="ORF">Tci_019713</name>
</gene>
<sequence length="846" mass="95602">MDLPKPLLLQSCPFSNRNGNSLKSVAQTTTNDAGTSTTLIPGPVTTEEKVQKINDVKARSMLLMVLPNEYLMTFNQYKDAKTMFAAIQTRFGGKEAIKKTQKTLLKQMHEKFSATSTESFDSIFNSTNEVYTTYGVSTSSTQSSTTSTQVGTASTQTSTTYLSDATVYAFLSNQLNGSHLVHEDLEQIHEDDLEEMDLKWQLALLSMRAKSRKGVWFVSYNAVLPPPIGLFSPPKLDLSNSDLKEFQQPEFESYRPKTSKNANEDIPNKLKEYPDALLVKDRVLDNKDCSIESPIVVEKKIIVSTIAKVKVVRPKQQEKLVRKIVRYAKMYRSQVPRENQRNWNNLKSQQLGSNFVMYNKACFVCRSFKHVQANYNYHQRKRVVIGNNYTRVHSNNSSRKTHPSAHRNMAPRAVLMKTSLRPINTAKPVNTAYLKTTVNSTSPMSRFLNQHNQLPRAVNTARPRAANTGRPNSAVVNAVRANPRTCPISLSSKNLMEDMLPLGEEQMVAELLVKELLRLIADTSPVDKKKVIITEISVRSDLYLEDVEDEHVTTTSNDPLLSGNQALEIRSLERRVKKLEKKGSKRTSKLKRLYKIGMFDTSILDDEEVVTKKEVSTADPVTTAGEVVTTVGVEVSTAAITSQIYMDEITLAKALIDIKTSKPKAKGIVMQEPSETPTPTPIDSSQQPSKAKDKDTDHELAARLKEKERGDMTIEEKSSKKAKEGSSKRAGGKLEQEDAKRHMIKEENEYVKLKRCLEIIPDDVIIKATPLSSKSLTIVDYKIYKEGRKSFFKIIRADVKKMYPFTRNILHKMWNAIRLHVDYEVEMAYDLLRLIRRQISEGYAPE</sequence>
<evidence type="ECO:0000256" key="1">
    <source>
        <dbReference type="SAM" id="MobiDB-lite"/>
    </source>
</evidence>
<reference evidence="2" key="1">
    <citation type="journal article" date="2019" name="Sci. Rep.">
        <title>Draft genome of Tanacetum cinerariifolium, the natural source of mosquito coil.</title>
        <authorList>
            <person name="Yamashiro T."/>
            <person name="Shiraishi A."/>
            <person name="Satake H."/>
            <person name="Nakayama K."/>
        </authorList>
    </citation>
    <scope>NUCLEOTIDE SEQUENCE</scope>
</reference>
<feature type="region of interest" description="Disordered" evidence="1">
    <location>
        <begin position="664"/>
        <end position="740"/>
    </location>
</feature>
<accession>A0A6L2KIA3</accession>
<proteinExistence type="predicted"/>